<organism evidence="2 3">
    <name type="scientific">Acetobacter persici</name>
    <dbReference type="NCBI Taxonomy" id="1076596"/>
    <lineage>
        <taxon>Bacteria</taxon>
        <taxon>Pseudomonadati</taxon>
        <taxon>Pseudomonadota</taxon>
        <taxon>Alphaproteobacteria</taxon>
        <taxon>Acetobacterales</taxon>
        <taxon>Acetobacteraceae</taxon>
        <taxon>Acetobacter</taxon>
    </lineage>
</organism>
<keyword evidence="3" id="KW-1185">Reference proteome</keyword>
<feature type="compositionally biased region" description="Polar residues" evidence="1">
    <location>
        <begin position="177"/>
        <end position="193"/>
    </location>
</feature>
<evidence type="ECO:0000313" key="2">
    <source>
        <dbReference type="EMBL" id="GFE94865.1"/>
    </source>
</evidence>
<dbReference type="Proteomes" id="UP000548726">
    <property type="component" value="Unassembled WGS sequence"/>
</dbReference>
<proteinExistence type="predicted"/>
<gene>
    <name evidence="2" type="ORF">DmAi_29240</name>
</gene>
<sequence length="211" mass="22338">MISLALDGPADAVPLALLEDLKADLNIMDDSSDARLTRLLLDASSMALAYIGQPILSGLWTEEIVIEQPDRLKQIVLSARPLLSIQSLTRNGTDWTADQIKSLVVDRKAGLLSCSHAGWHHWKFGEYVLTYEAGYVPPSVAADGTVQAGTLPPVISRAVILTASALWAAGDRDPNLKSESVQGVGSTSWATASGTGGMPQSAADMLAPFRG</sequence>
<feature type="region of interest" description="Disordered" evidence="1">
    <location>
        <begin position="176"/>
        <end position="211"/>
    </location>
</feature>
<comment type="caution">
    <text evidence="2">The sequence shown here is derived from an EMBL/GenBank/DDBJ whole genome shotgun (WGS) entry which is preliminary data.</text>
</comment>
<protein>
    <submittedName>
        <fullName evidence="2">Uncharacterized protein</fullName>
    </submittedName>
</protein>
<evidence type="ECO:0000256" key="1">
    <source>
        <dbReference type="SAM" id="MobiDB-lite"/>
    </source>
</evidence>
<dbReference type="Pfam" id="PF05135">
    <property type="entry name" value="Phage_connect_1"/>
    <property type="match status" value="1"/>
</dbReference>
<dbReference type="CDD" id="cd08054">
    <property type="entry name" value="gp6"/>
    <property type="match status" value="1"/>
</dbReference>
<accession>A0A6V8IHX2</accession>
<name>A0A6V8IHX2_9PROT</name>
<dbReference type="EMBL" id="BLJP01000026">
    <property type="protein sequence ID" value="GFE94865.1"/>
    <property type="molecule type" value="Genomic_DNA"/>
</dbReference>
<dbReference type="InterPro" id="IPR021146">
    <property type="entry name" value="Phage_gp6-like_head-tail"/>
</dbReference>
<dbReference type="RefSeq" id="WP_202205889.1">
    <property type="nucleotide sequence ID" value="NZ_BLJP01000026.1"/>
</dbReference>
<reference evidence="2 3" key="1">
    <citation type="journal article" date="2020" name="Cell Rep.">
        <title>Local necrotic cells trigger systemic immune activation via gut microbiome dysbiosis in Drosophila.</title>
        <authorList>
            <person name="Kosakamoto H."/>
            <person name="Yamauchi T."/>
            <person name="Akuzawa-Tokita Y."/>
            <person name="Nishimura K."/>
            <person name="Soga T."/>
            <person name="Murakami T."/>
            <person name="Mori H."/>
            <person name="Yamamoto K."/>
            <person name="Miyazaki R."/>
            <person name="Koto A."/>
            <person name="Miura M."/>
            <person name="Obata F."/>
        </authorList>
    </citation>
    <scope>NUCLEOTIDE SEQUENCE [LARGE SCALE GENOMIC DNA]</scope>
    <source>
        <strain evidence="2 3">Ai</strain>
    </source>
</reference>
<dbReference type="AlphaFoldDB" id="A0A6V8IHX2"/>
<evidence type="ECO:0000313" key="3">
    <source>
        <dbReference type="Proteomes" id="UP000548726"/>
    </source>
</evidence>